<dbReference type="EMBL" id="JBHRZT010000001">
    <property type="protein sequence ID" value="MFC3881995.1"/>
    <property type="molecule type" value="Genomic_DNA"/>
</dbReference>
<comment type="caution">
    <text evidence="3">The sequence shown here is derived from an EMBL/GenBank/DDBJ whole genome shotgun (WGS) entry which is preliminary data.</text>
</comment>
<dbReference type="InterPro" id="IPR011701">
    <property type="entry name" value="MFS"/>
</dbReference>
<dbReference type="InterPro" id="IPR036259">
    <property type="entry name" value="MFS_trans_sf"/>
</dbReference>
<dbReference type="CDD" id="cd06174">
    <property type="entry name" value="MFS"/>
    <property type="match status" value="1"/>
</dbReference>
<feature type="transmembrane region" description="Helical" evidence="2">
    <location>
        <begin position="370"/>
        <end position="388"/>
    </location>
</feature>
<feature type="transmembrane region" description="Helical" evidence="2">
    <location>
        <begin position="73"/>
        <end position="91"/>
    </location>
</feature>
<feature type="transmembrane region" description="Helical" evidence="2">
    <location>
        <begin position="163"/>
        <end position="185"/>
    </location>
</feature>
<keyword evidence="2" id="KW-0472">Membrane</keyword>
<feature type="transmembrane region" description="Helical" evidence="2">
    <location>
        <begin position="12"/>
        <end position="35"/>
    </location>
</feature>
<feature type="transmembrane region" description="Helical" evidence="2">
    <location>
        <begin position="275"/>
        <end position="293"/>
    </location>
</feature>
<keyword evidence="2" id="KW-1133">Transmembrane helix</keyword>
<dbReference type="Pfam" id="PF07690">
    <property type="entry name" value="MFS_1"/>
    <property type="match status" value="1"/>
</dbReference>
<feature type="transmembrane region" description="Helical" evidence="2">
    <location>
        <begin position="344"/>
        <end position="364"/>
    </location>
</feature>
<dbReference type="Proteomes" id="UP001595752">
    <property type="component" value="Unassembled WGS sequence"/>
</dbReference>
<dbReference type="InterPro" id="IPR052528">
    <property type="entry name" value="Sugar_transport-like"/>
</dbReference>
<dbReference type="PANTHER" id="PTHR23526">
    <property type="entry name" value="INTEGRAL MEMBRANE TRANSPORT PROTEIN-RELATED"/>
    <property type="match status" value="1"/>
</dbReference>
<organism evidence="3 4">
    <name type="scientific">Bacillus songklensis</name>
    <dbReference type="NCBI Taxonomy" id="1069116"/>
    <lineage>
        <taxon>Bacteria</taxon>
        <taxon>Bacillati</taxon>
        <taxon>Bacillota</taxon>
        <taxon>Bacilli</taxon>
        <taxon>Bacillales</taxon>
        <taxon>Bacillaceae</taxon>
        <taxon>Bacillus</taxon>
    </lineage>
</organism>
<evidence type="ECO:0000256" key="1">
    <source>
        <dbReference type="ARBA" id="ARBA00004651"/>
    </source>
</evidence>
<sequence length="402" mass="45782">MKRTLSIDANKLLIIQTLFFLSIGLSGLFVNVYLWKLTANMTEIAWYNIWSYTAVLAVSLMSGWIARKKSITFCLRMGLLGFVIYYLSILLLNEKAVHYLVFLGFLSGFGTGCFYYAQNTLVYYVTNQVNRGYYLGISGALAAFTGIVSPIVSGWIISSNQALTGYHFVFLLTFLLFVIAGAISYRAKDFQLQREYHLSSILAFKDKHTWRMILVGNFFIGFQDGAVAFIINILLYLVFQSEMSLGNFTTFISLLTVLSSYGIGKYITKANQELIFLAGAIFTIMATGVLITWTNYSGVIIYGLLIAIFKCWWNIPFMTINYEVIEKTIHPPEQFGDYMIVREIPLNLGRIAGIILFIIMNQFFINEEAIKILLAFLSLMILLVYGYFRFFSERKHNGTSIF</sequence>
<dbReference type="RefSeq" id="WP_377911058.1">
    <property type="nucleotide sequence ID" value="NZ_JBHRZT010000001.1"/>
</dbReference>
<dbReference type="Gene3D" id="1.20.1250.20">
    <property type="entry name" value="MFS general substrate transporter like domains"/>
    <property type="match status" value="1"/>
</dbReference>
<keyword evidence="4" id="KW-1185">Reference proteome</keyword>
<proteinExistence type="predicted"/>
<reference evidence="4" key="1">
    <citation type="journal article" date="2019" name="Int. J. Syst. Evol. Microbiol.">
        <title>The Global Catalogue of Microorganisms (GCM) 10K type strain sequencing project: providing services to taxonomists for standard genome sequencing and annotation.</title>
        <authorList>
            <consortium name="The Broad Institute Genomics Platform"/>
            <consortium name="The Broad Institute Genome Sequencing Center for Infectious Disease"/>
            <person name="Wu L."/>
            <person name="Ma J."/>
        </authorList>
    </citation>
    <scope>NUCLEOTIDE SEQUENCE [LARGE SCALE GENOMIC DNA]</scope>
    <source>
        <strain evidence="4">CCUG 61889</strain>
    </source>
</reference>
<feature type="transmembrane region" description="Helical" evidence="2">
    <location>
        <begin position="97"/>
        <end position="117"/>
    </location>
</feature>
<evidence type="ECO:0000313" key="4">
    <source>
        <dbReference type="Proteomes" id="UP001595752"/>
    </source>
</evidence>
<keyword evidence="2" id="KW-0812">Transmembrane</keyword>
<evidence type="ECO:0000256" key="2">
    <source>
        <dbReference type="SAM" id="Phobius"/>
    </source>
</evidence>
<feature type="transmembrane region" description="Helical" evidence="2">
    <location>
        <begin position="47"/>
        <end position="66"/>
    </location>
</feature>
<comment type="subcellular location">
    <subcellularLocation>
        <location evidence="1">Cell membrane</location>
        <topology evidence="1">Multi-pass membrane protein</topology>
    </subcellularLocation>
</comment>
<name>A0ABV8AWJ8_9BACI</name>
<feature type="transmembrane region" description="Helical" evidence="2">
    <location>
        <begin position="245"/>
        <end position="263"/>
    </location>
</feature>
<accession>A0ABV8AWJ8</accession>
<gene>
    <name evidence="3" type="ORF">ACFOU2_00015</name>
</gene>
<evidence type="ECO:0000313" key="3">
    <source>
        <dbReference type="EMBL" id="MFC3881995.1"/>
    </source>
</evidence>
<protein>
    <submittedName>
        <fullName evidence="3">MFS transporter</fullName>
    </submittedName>
</protein>
<feature type="transmembrane region" description="Helical" evidence="2">
    <location>
        <begin position="133"/>
        <end position="157"/>
    </location>
</feature>
<feature type="transmembrane region" description="Helical" evidence="2">
    <location>
        <begin position="299"/>
        <end position="324"/>
    </location>
</feature>
<dbReference type="PANTHER" id="PTHR23526:SF2">
    <property type="entry name" value="MAJOR FACILITATOR SUPERFAMILY (MFS) PROFILE DOMAIN-CONTAINING PROTEIN"/>
    <property type="match status" value="1"/>
</dbReference>
<feature type="transmembrane region" description="Helical" evidence="2">
    <location>
        <begin position="214"/>
        <end position="239"/>
    </location>
</feature>
<dbReference type="SUPFAM" id="SSF103473">
    <property type="entry name" value="MFS general substrate transporter"/>
    <property type="match status" value="1"/>
</dbReference>